<dbReference type="EMBL" id="CP038488">
    <property type="protein sequence ID" value="QFZ29375.1"/>
    <property type="molecule type" value="Genomic_DNA"/>
</dbReference>
<gene>
    <name evidence="1" type="ORF">EJF14_50614</name>
</gene>
<reference evidence="2" key="1">
    <citation type="journal article" date="2019" name="MBio">
        <title>Comparative genomics for the elucidation of multidrug resistance (MDR) in Candida lusitaniae.</title>
        <authorList>
            <person name="Kannan A."/>
            <person name="Asner S.A."/>
            <person name="Trachsel E."/>
            <person name="Kelly S."/>
            <person name="Parker J."/>
            <person name="Sanglard D."/>
        </authorList>
    </citation>
    <scope>NUCLEOTIDE SEQUENCE [LARGE SCALE GENOMIC DNA]</scope>
    <source>
        <strain evidence="2">P1</strain>
    </source>
</reference>
<protein>
    <submittedName>
        <fullName evidence="1">Uncharacterized protein</fullName>
    </submittedName>
</protein>
<evidence type="ECO:0000313" key="1">
    <source>
        <dbReference type="EMBL" id="QFZ29375.1"/>
    </source>
</evidence>
<dbReference type="Proteomes" id="UP000326582">
    <property type="component" value="Chromosome 5"/>
</dbReference>
<proteinExistence type="predicted"/>
<accession>A0ACD0WQ12</accession>
<evidence type="ECO:0000313" key="2">
    <source>
        <dbReference type="Proteomes" id="UP000326582"/>
    </source>
</evidence>
<sequence length="710" mass="77667">MINNKRLFVSIMMALGHCLALKSTIFLHLRLDLRAEDFARQMVYNTPSIAVGESAPDHDIVMGIRRKVNKYFPPAQVSRMVFLRYDGSLLDFPVRVAEKLLDPLCAGVLVGGNVVEVVVLVVENDWRSAFRVGDVVFRRNRTEQRIERTFHCRSFGRDMERAAAFERQQRAVAAILGRLRVQLEGVAALGRDQGVLSKAPQLVFAQLGRVALAIASLAVVVAERRRKEVVVLFHVGRLLRRHLSQLMARSIGGLWKFSWRMSRATVVFCGYHACQAGVGVCLSLSDGRDVAKRFPVQVEQGARPQGHDSVINGVGVDGAQFEAAQERSDRLVGQGFEQGPERVSFGSAQVAHVVGELFQQGQVAAGLAQGAQVEEPQDPEAHFGKHAEHRAGQAHKVAEADVAPREVVGAVDQKKVFERIQSHGPAQRVAHKRDALNPATLFKSGDPSRHKVRHAHAQAVDALFRVARVAAEAVHHQVLCCGGHEPVPQVEHVGGEVGEDAVGDNDQVHRLVGSCRRRRPEVVCSLEHHVEPAAVQFPPLVAVVLVVRRRKVALGQRREHRPRDASHVLELAAHHHEKRERQVRVDDDSRHHSALPSVGARAVGVVGKQAVVVQHEPHVEGSARLDGVAETHLSVVGRVSRRVPPQVVESARHHMAVEHDGAVEQVDGAEAGVFQVLDADVHLMRRVAGGVPDGVPAHVAELECSPGSVP</sequence>
<name>A0ACD0WQ12_CLALS</name>
<organism evidence="1 2">
    <name type="scientific">Clavispora lusitaniae</name>
    <name type="common">Candida lusitaniae</name>
    <dbReference type="NCBI Taxonomy" id="36911"/>
    <lineage>
        <taxon>Eukaryota</taxon>
        <taxon>Fungi</taxon>
        <taxon>Dikarya</taxon>
        <taxon>Ascomycota</taxon>
        <taxon>Saccharomycotina</taxon>
        <taxon>Pichiomycetes</taxon>
        <taxon>Metschnikowiaceae</taxon>
        <taxon>Clavispora</taxon>
    </lineage>
</organism>
<keyword evidence="2" id="KW-1185">Reference proteome</keyword>